<dbReference type="Proteomes" id="UP000824755">
    <property type="component" value="Chromosome"/>
</dbReference>
<dbReference type="Pfam" id="PF06853">
    <property type="entry name" value="DUF1249"/>
    <property type="match status" value="1"/>
</dbReference>
<evidence type="ECO:0000313" key="1">
    <source>
        <dbReference type="EMBL" id="QYR53835.1"/>
    </source>
</evidence>
<sequence length="161" mass="18350">MTKILDRTDQWARLSSFRWLMGLYAENHVKLEKLFAPAQRAPGTYFSQGSDGLIVRADVLEQHRFTTELRLTYTVEDPETGTLDPSAFIRAYRDAHQAEATHCRAGRNWQDAIGMFPPPEKMIDHRLRMNIFLGKWLDYLASQGHAADSFDASPLHEASVA</sequence>
<reference evidence="1 2" key="1">
    <citation type="submission" date="2021-08" db="EMBL/GenBank/DDBJ databases">
        <title>Lysobacter sp. strain CJ11 Genome sequencing and assembly.</title>
        <authorList>
            <person name="Kim I."/>
        </authorList>
    </citation>
    <scope>NUCLEOTIDE SEQUENCE [LARGE SCALE GENOMIC DNA]</scope>
    <source>
        <strain evidence="1 2">CJ11</strain>
    </source>
</reference>
<evidence type="ECO:0000313" key="2">
    <source>
        <dbReference type="Proteomes" id="UP000824755"/>
    </source>
</evidence>
<organism evidence="1 2">
    <name type="scientific">Lysobacter soyae</name>
    <dbReference type="NCBI Taxonomy" id="2764185"/>
    <lineage>
        <taxon>Bacteria</taxon>
        <taxon>Pseudomonadati</taxon>
        <taxon>Pseudomonadota</taxon>
        <taxon>Gammaproteobacteria</taxon>
        <taxon>Lysobacterales</taxon>
        <taxon>Lysobacteraceae</taxon>
        <taxon>Lysobacter</taxon>
    </lineage>
</organism>
<dbReference type="EMBL" id="CP080544">
    <property type="protein sequence ID" value="QYR53835.1"/>
    <property type="molecule type" value="Genomic_DNA"/>
</dbReference>
<dbReference type="RefSeq" id="WP_220380640.1">
    <property type="nucleotide sequence ID" value="NZ_CP080544.1"/>
</dbReference>
<keyword evidence="2" id="KW-1185">Reference proteome</keyword>
<dbReference type="InterPro" id="IPR009659">
    <property type="entry name" value="DUF1249"/>
</dbReference>
<proteinExistence type="predicted"/>
<gene>
    <name evidence="1" type="ORF">H8L67_05015</name>
</gene>
<accession>A0ABX8WSL3</accession>
<name>A0ABX8WSL3_9GAMM</name>
<dbReference type="PANTHER" id="PTHR38774">
    <property type="entry name" value="CYTOPLASMIC PROTEIN-RELATED"/>
    <property type="match status" value="1"/>
</dbReference>
<protein>
    <submittedName>
        <fullName evidence="1">DUF1249 domain-containing protein</fullName>
    </submittedName>
</protein>
<dbReference type="PANTHER" id="PTHR38774:SF1">
    <property type="entry name" value="CYTOPLASMIC PROTEIN"/>
    <property type="match status" value="1"/>
</dbReference>